<comment type="caution">
    <text evidence="2">The sequence shown here is derived from an EMBL/GenBank/DDBJ whole genome shotgun (WGS) entry which is preliminary data.</text>
</comment>
<feature type="transmembrane region" description="Helical" evidence="1">
    <location>
        <begin position="126"/>
        <end position="144"/>
    </location>
</feature>
<dbReference type="EMBL" id="JAGPXD010000004">
    <property type="protein sequence ID" value="KAH7358229.1"/>
    <property type="molecule type" value="Genomic_DNA"/>
</dbReference>
<feature type="transmembrane region" description="Helical" evidence="1">
    <location>
        <begin position="156"/>
        <end position="175"/>
    </location>
</feature>
<feature type="transmembrane region" description="Helical" evidence="1">
    <location>
        <begin position="34"/>
        <end position="56"/>
    </location>
</feature>
<organism evidence="2 3">
    <name type="scientific">Plectosphaerella cucumerina</name>
    <dbReference type="NCBI Taxonomy" id="40658"/>
    <lineage>
        <taxon>Eukaryota</taxon>
        <taxon>Fungi</taxon>
        <taxon>Dikarya</taxon>
        <taxon>Ascomycota</taxon>
        <taxon>Pezizomycotina</taxon>
        <taxon>Sordariomycetes</taxon>
        <taxon>Hypocreomycetidae</taxon>
        <taxon>Glomerellales</taxon>
        <taxon>Plectosphaerellaceae</taxon>
        <taxon>Plectosphaerella</taxon>
    </lineage>
</organism>
<feature type="transmembrane region" description="Helical" evidence="1">
    <location>
        <begin position="286"/>
        <end position="305"/>
    </location>
</feature>
<protein>
    <submittedName>
        <fullName evidence="2">Uncharacterized protein</fullName>
    </submittedName>
</protein>
<keyword evidence="3" id="KW-1185">Reference proteome</keyword>
<accession>A0A8K0TAX2</accession>
<keyword evidence="1" id="KW-0812">Transmembrane</keyword>
<evidence type="ECO:0000256" key="1">
    <source>
        <dbReference type="SAM" id="Phobius"/>
    </source>
</evidence>
<gene>
    <name evidence="2" type="ORF">B0T11DRAFT_284007</name>
</gene>
<evidence type="ECO:0000313" key="3">
    <source>
        <dbReference type="Proteomes" id="UP000813385"/>
    </source>
</evidence>
<proteinExistence type="predicted"/>
<feature type="transmembrane region" description="Helical" evidence="1">
    <location>
        <begin position="207"/>
        <end position="226"/>
    </location>
</feature>
<feature type="transmembrane region" description="Helical" evidence="1">
    <location>
        <begin position="246"/>
        <end position="274"/>
    </location>
</feature>
<evidence type="ECO:0000313" key="2">
    <source>
        <dbReference type="EMBL" id="KAH7358229.1"/>
    </source>
</evidence>
<reference evidence="2" key="1">
    <citation type="journal article" date="2021" name="Nat. Commun.">
        <title>Genetic determinants of endophytism in the Arabidopsis root mycobiome.</title>
        <authorList>
            <person name="Mesny F."/>
            <person name="Miyauchi S."/>
            <person name="Thiergart T."/>
            <person name="Pickel B."/>
            <person name="Atanasova L."/>
            <person name="Karlsson M."/>
            <person name="Huettel B."/>
            <person name="Barry K.W."/>
            <person name="Haridas S."/>
            <person name="Chen C."/>
            <person name="Bauer D."/>
            <person name="Andreopoulos W."/>
            <person name="Pangilinan J."/>
            <person name="LaButti K."/>
            <person name="Riley R."/>
            <person name="Lipzen A."/>
            <person name="Clum A."/>
            <person name="Drula E."/>
            <person name="Henrissat B."/>
            <person name="Kohler A."/>
            <person name="Grigoriev I.V."/>
            <person name="Martin F.M."/>
            <person name="Hacquard S."/>
        </authorList>
    </citation>
    <scope>NUCLEOTIDE SEQUENCE</scope>
    <source>
        <strain evidence="2">MPI-CAGE-AT-0016</strain>
    </source>
</reference>
<name>A0A8K0TAX2_9PEZI</name>
<keyword evidence="1" id="KW-1133">Transmembrane helix</keyword>
<keyword evidence="1" id="KW-0472">Membrane</keyword>
<dbReference type="AlphaFoldDB" id="A0A8K0TAX2"/>
<dbReference type="Proteomes" id="UP000813385">
    <property type="component" value="Unassembled WGS sequence"/>
</dbReference>
<sequence>MALMLPTSLIVGVYSAYASFWYSDSATQNQEASFNFMLANTFNVAGFWYGFAITAAHKYFMSGLSTVLEPLVRNMHEIDQAVASLRLPAHSPSEEDEEILLKDTEPVDQDTSQHVEFSRSRTAMDLWGVVIGFMQISFLVPAIMELAVLTKPSVSSQAWVLVFVATIPIIFFATIKSNIDAHFPASISMGFSSLAIAFSSTERPFCWAHLTLWLTICATLAFYVDAVREVMKAVDAKPSLSNGSRLVIWCARFAMAAALGCLAGSCLSACLEATLPLEQGLSVRKLSISMLLSSLANMMTAGFNLRNVTIRRRG</sequence>